<dbReference type="InterPro" id="IPR034660">
    <property type="entry name" value="DinB/YfiT-like"/>
</dbReference>
<evidence type="ECO:0008006" key="3">
    <source>
        <dbReference type="Google" id="ProtNLM"/>
    </source>
</evidence>
<protein>
    <recommendedName>
        <fullName evidence="3">DinB-like domain-containing protein</fullName>
    </recommendedName>
</protein>
<organism evidence="1 2">
    <name type="scientific">Dictyobacter alpinus</name>
    <dbReference type="NCBI Taxonomy" id="2014873"/>
    <lineage>
        <taxon>Bacteria</taxon>
        <taxon>Bacillati</taxon>
        <taxon>Chloroflexota</taxon>
        <taxon>Ktedonobacteria</taxon>
        <taxon>Ktedonobacterales</taxon>
        <taxon>Dictyobacteraceae</taxon>
        <taxon>Dictyobacter</taxon>
    </lineage>
</organism>
<comment type="caution">
    <text evidence="1">The sequence shown here is derived from an EMBL/GenBank/DDBJ whole genome shotgun (WGS) entry which is preliminary data.</text>
</comment>
<keyword evidence="2" id="KW-1185">Reference proteome</keyword>
<dbReference type="Gene3D" id="1.20.120.450">
    <property type="entry name" value="dinb family like domain"/>
    <property type="match status" value="1"/>
</dbReference>
<dbReference type="EMBL" id="BIFT01000001">
    <property type="protein sequence ID" value="GCE28999.1"/>
    <property type="molecule type" value="Genomic_DNA"/>
</dbReference>
<dbReference type="AlphaFoldDB" id="A0A402BCC8"/>
<gene>
    <name evidence="1" type="ORF">KDA_44830</name>
</gene>
<dbReference type="RefSeq" id="WP_161982308.1">
    <property type="nucleotide sequence ID" value="NZ_BIFT01000001.1"/>
</dbReference>
<evidence type="ECO:0000313" key="1">
    <source>
        <dbReference type="EMBL" id="GCE28999.1"/>
    </source>
</evidence>
<dbReference type="Proteomes" id="UP000287171">
    <property type="component" value="Unassembled WGS sequence"/>
</dbReference>
<evidence type="ECO:0000313" key="2">
    <source>
        <dbReference type="Proteomes" id="UP000287171"/>
    </source>
</evidence>
<proteinExistence type="predicted"/>
<accession>A0A402BCC8</accession>
<name>A0A402BCC8_9CHLR</name>
<sequence>MPQEQLLQKFADAYEQTIAAATEATQRGITGKANKWGPREIIAHLAGWEVLAAQRIPYIAAGMAPFAESDEQRQSIMDNALNAMMVTMIGDQSFEQVCGILRHAYQDTIAMLRKLDEKSFQPGTYAYERTVDVLDHCKEHIDQISALHHS</sequence>
<dbReference type="SUPFAM" id="SSF109854">
    <property type="entry name" value="DinB/YfiT-like putative metalloenzymes"/>
    <property type="match status" value="1"/>
</dbReference>
<reference evidence="2" key="1">
    <citation type="submission" date="2018-12" db="EMBL/GenBank/DDBJ databases">
        <title>Tengunoibacter tsumagoiensis gen. nov., sp. nov., Dictyobacter kobayashii sp. nov., D. alpinus sp. nov., and D. joshuensis sp. nov. and description of Dictyobacteraceae fam. nov. within the order Ktedonobacterales isolated from Tengu-no-mugimeshi.</title>
        <authorList>
            <person name="Wang C.M."/>
            <person name="Zheng Y."/>
            <person name="Sakai Y."/>
            <person name="Toyoda A."/>
            <person name="Minakuchi Y."/>
            <person name="Abe K."/>
            <person name="Yokota A."/>
            <person name="Yabe S."/>
        </authorList>
    </citation>
    <scope>NUCLEOTIDE SEQUENCE [LARGE SCALE GENOMIC DNA]</scope>
    <source>
        <strain evidence="2">Uno16</strain>
    </source>
</reference>